<evidence type="ECO:0000313" key="7">
    <source>
        <dbReference type="EMBL" id="TSA81795.1"/>
    </source>
</evidence>
<keyword evidence="3" id="KW-0547">Nucleotide-binding</keyword>
<evidence type="ECO:0000256" key="5">
    <source>
        <dbReference type="ARBA" id="ARBA00022970"/>
    </source>
</evidence>
<comment type="similarity">
    <text evidence="1">Belongs to the ABC transporter superfamily.</text>
</comment>
<dbReference type="InterPro" id="IPR030660">
    <property type="entry name" value="ABC_branched_ATPase_LivF/BraG"/>
</dbReference>
<dbReference type="InterPro" id="IPR003439">
    <property type="entry name" value="ABC_transporter-like_ATP-bd"/>
</dbReference>
<accession>A0A553UNQ3</accession>
<dbReference type="GO" id="GO:0016887">
    <property type="term" value="F:ATP hydrolysis activity"/>
    <property type="evidence" value="ECO:0007669"/>
    <property type="project" value="InterPro"/>
</dbReference>
<keyword evidence="8" id="KW-1185">Reference proteome</keyword>
<dbReference type="PANTHER" id="PTHR43820:SF4">
    <property type="entry name" value="HIGH-AFFINITY BRANCHED-CHAIN AMINO ACID TRANSPORT ATP-BINDING PROTEIN LIVF"/>
    <property type="match status" value="1"/>
</dbReference>
<dbReference type="EMBL" id="VKDB01000020">
    <property type="protein sequence ID" value="TSA81795.1"/>
    <property type="molecule type" value="Genomic_DNA"/>
</dbReference>
<dbReference type="PANTHER" id="PTHR43820">
    <property type="entry name" value="HIGH-AFFINITY BRANCHED-CHAIN AMINO ACID TRANSPORT ATP-BINDING PROTEIN LIVF"/>
    <property type="match status" value="1"/>
</dbReference>
<reference evidence="7 8" key="1">
    <citation type="submission" date="2019-07" db="EMBL/GenBank/DDBJ databases">
        <title>Deinococcus detaillus sp. nov., isolated from humus soil in Antarctica.</title>
        <authorList>
            <person name="Zhang K."/>
        </authorList>
    </citation>
    <scope>NUCLEOTIDE SEQUENCE [LARGE SCALE GENOMIC DNA]</scope>
    <source>
        <strain evidence="7 8">H1</strain>
    </source>
</reference>
<comment type="caution">
    <text evidence="7">The sequence shown here is derived from an EMBL/GenBank/DDBJ whole genome shotgun (WGS) entry which is preliminary data.</text>
</comment>
<dbReference type="SUPFAM" id="SSF52540">
    <property type="entry name" value="P-loop containing nucleoside triphosphate hydrolases"/>
    <property type="match status" value="1"/>
</dbReference>
<dbReference type="AlphaFoldDB" id="A0A553UNQ3"/>
<evidence type="ECO:0000256" key="4">
    <source>
        <dbReference type="ARBA" id="ARBA00022840"/>
    </source>
</evidence>
<proteinExistence type="inferred from homology"/>
<protein>
    <submittedName>
        <fullName evidence="7">ABC transporter ATP-binding protein</fullName>
    </submittedName>
</protein>
<evidence type="ECO:0000256" key="3">
    <source>
        <dbReference type="ARBA" id="ARBA00022741"/>
    </source>
</evidence>
<evidence type="ECO:0000259" key="6">
    <source>
        <dbReference type="PROSITE" id="PS50893"/>
    </source>
</evidence>
<dbReference type="InterPro" id="IPR052156">
    <property type="entry name" value="BCAA_Transport_ATP-bd_LivF"/>
</dbReference>
<evidence type="ECO:0000256" key="1">
    <source>
        <dbReference type="ARBA" id="ARBA00005417"/>
    </source>
</evidence>
<dbReference type="SMART" id="SM00382">
    <property type="entry name" value="AAA"/>
    <property type="match status" value="1"/>
</dbReference>
<dbReference type="InterPro" id="IPR027417">
    <property type="entry name" value="P-loop_NTPase"/>
</dbReference>
<dbReference type="InterPro" id="IPR017871">
    <property type="entry name" value="ABC_transporter-like_CS"/>
</dbReference>
<sequence length="241" mass="25156">MNQPLLALNDLYVNYGAVSALRGVSLHLYAGEVVALLGANGAGKSTTLRAISNLIKVASGQILLDGSPLTGLSPTEVVARGVAHCPEGRRVFGGMSVLENLRLGASVRSDSEGIKSDTERMLSLFPILAERRSQAAGTLSGGEQQMLALARALMARPRLLLLDEPSLGVAPLIIKEIFKILRELRETGVTILLVEQNARAALGLADRAYVLRTGSVALSGSAADLSQSEEVAQAYLGGGAA</sequence>
<dbReference type="Proteomes" id="UP000316092">
    <property type="component" value="Unassembled WGS sequence"/>
</dbReference>
<keyword evidence="5" id="KW-0029">Amino-acid transport</keyword>
<evidence type="ECO:0000313" key="8">
    <source>
        <dbReference type="Proteomes" id="UP000316092"/>
    </source>
</evidence>
<keyword evidence="2" id="KW-0813">Transport</keyword>
<feature type="domain" description="ABC transporter" evidence="6">
    <location>
        <begin position="6"/>
        <end position="238"/>
    </location>
</feature>
<dbReference type="Pfam" id="PF00005">
    <property type="entry name" value="ABC_tran"/>
    <property type="match status" value="1"/>
</dbReference>
<dbReference type="CDD" id="cd03224">
    <property type="entry name" value="ABC_TM1139_LivF_branched"/>
    <property type="match status" value="1"/>
</dbReference>
<dbReference type="GO" id="GO:0015658">
    <property type="term" value="F:branched-chain amino acid transmembrane transporter activity"/>
    <property type="evidence" value="ECO:0007669"/>
    <property type="project" value="InterPro"/>
</dbReference>
<name>A0A553UNQ3_9DEIO</name>
<dbReference type="RefSeq" id="WP_143721542.1">
    <property type="nucleotide sequence ID" value="NZ_VKDB01000020.1"/>
</dbReference>
<dbReference type="GO" id="GO:0015807">
    <property type="term" value="P:L-amino acid transport"/>
    <property type="evidence" value="ECO:0007669"/>
    <property type="project" value="TreeGrafter"/>
</dbReference>
<organism evidence="7 8">
    <name type="scientific">Deinococcus detaillensis</name>
    <dbReference type="NCBI Taxonomy" id="2592048"/>
    <lineage>
        <taxon>Bacteria</taxon>
        <taxon>Thermotogati</taxon>
        <taxon>Deinococcota</taxon>
        <taxon>Deinococci</taxon>
        <taxon>Deinococcales</taxon>
        <taxon>Deinococcaceae</taxon>
        <taxon>Deinococcus</taxon>
    </lineage>
</organism>
<keyword evidence="4 7" id="KW-0067">ATP-binding</keyword>
<dbReference type="PROSITE" id="PS00211">
    <property type="entry name" value="ABC_TRANSPORTER_1"/>
    <property type="match status" value="1"/>
</dbReference>
<dbReference type="Gene3D" id="3.40.50.300">
    <property type="entry name" value="P-loop containing nucleotide triphosphate hydrolases"/>
    <property type="match status" value="1"/>
</dbReference>
<dbReference type="PROSITE" id="PS50893">
    <property type="entry name" value="ABC_TRANSPORTER_2"/>
    <property type="match status" value="1"/>
</dbReference>
<dbReference type="OrthoDB" id="9776369at2"/>
<dbReference type="InterPro" id="IPR003593">
    <property type="entry name" value="AAA+_ATPase"/>
</dbReference>
<dbReference type="GO" id="GO:0005524">
    <property type="term" value="F:ATP binding"/>
    <property type="evidence" value="ECO:0007669"/>
    <property type="project" value="UniProtKB-KW"/>
</dbReference>
<gene>
    <name evidence="7" type="ORF">FNU79_14585</name>
</gene>
<evidence type="ECO:0000256" key="2">
    <source>
        <dbReference type="ARBA" id="ARBA00022448"/>
    </source>
</evidence>
<dbReference type="PIRSF" id="PIRSF039137">
    <property type="entry name" value="ABC_branched_ATPase"/>
    <property type="match status" value="1"/>
</dbReference>